<gene>
    <name evidence="1" type="ORF">RRG08_059909</name>
</gene>
<proteinExistence type="predicted"/>
<protein>
    <submittedName>
        <fullName evidence="1">Uncharacterized protein</fullName>
    </submittedName>
</protein>
<evidence type="ECO:0000313" key="1">
    <source>
        <dbReference type="EMBL" id="KAK3734727.1"/>
    </source>
</evidence>
<evidence type="ECO:0000313" key="2">
    <source>
        <dbReference type="Proteomes" id="UP001283361"/>
    </source>
</evidence>
<name>A0AAE1CTI9_9GAST</name>
<dbReference type="Proteomes" id="UP001283361">
    <property type="component" value="Unassembled WGS sequence"/>
</dbReference>
<comment type="caution">
    <text evidence="1">The sequence shown here is derived from an EMBL/GenBank/DDBJ whole genome shotgun (WGS) entry which is preliminary data.</text>
</comment>
<accession>A0AAE1CTI9</accession>
<dbReference type="EMBL" id="JAWDGP010006836">
    <property type="protein sequence ID" value="KAK3734727.1"/>
    <property type="molecule type" value="Genomic_DNA"/>
</dbReference>
<keyword evidence="2" id="KW-1185">Reference proteome</keyword>
<sequence length="187" mass="21089">MILSRPPSTMRYIQPAYNLLSQYLPSIIHYAVYPTSLQLAVSIPPVHHPLCCISNQLTTCCPNTSRPPSTMLYIQPAYNLLSQYLPSIIHYAVYPTSLRLAVPIPPVHHPLCCISNQLTTCCPNTSRPPSTMLYIQPAYNLLSQYLPSTFHYAVYPTSLQLAVPIRPVHHPLSDMARQLESCDFFFS</sequence>
<dbReference type="AlphaFoldDB" id="A0AAE1CTI9"/>
<reference evidence="1" key="1">
    <citation type="journal article" date="2023" name="G3 (Bethesda)">
        <title>A reference genome for the long-term kleptoplast-retaining sea slug Elysia crispata morphotype clarki.</title>
        <authorList>
            <person name="Eastman K.E."/>
            <person name="Pendleton A.L."/>
            <person name="Shaikh M.A."/>
            <person name="Suttiyut T."/>
            <person name="Ogas R."/>
            <person name="Tomko P."/>
            <person name="Gavelis G."/>
            <person name="Widhalm J.R."/>
            <person name="Wisecaver J.H."/>
        </authorList>
    </citation>
    <scope>NUCLEOTIDE SEQUENCE</scope>
    <source>
        <strain evidence="1">ECLA1</strain>
    </source>
</reference>
<organism evidence="1 2">
    <name type="scientific">Elysia crispata</name>
    <name type="common">lettuce slug</name>
    <dbReference type="NCBI Taxonomy" id="231223"/>
    <lineage>
        <taxon>Eukaryota</taxon>
        <taxon>Metazoa</taxon>
        <taxon>Spiralia</taxon>
        <taxon>Lophotrochozoa</taxon>
        <taxon>Mollusca</taxon>
        <taxon>Gastropoda</taxon>
        <taxon>Heterobranchia</taxon>
        <taxon>Euthyneura</taxon>
        <taxon>Panpulmonata</taxon>
        <taxon>Sacoglossa</taxon>
        <taxon>Placobranchoidea</taxon>
        <taxon>Plakobranchidae</taxon>
        <taxon>Elysia</taxon>
    </lineage>
</organism>